<name>A0A1N7E8K2_9EURY</name>
<dbReference type="Pfam" id="PF02254">
    <property type="entry name" value="TrkA_N"/>
    <property type="match status" value="1"/>
</dbReference>
<evidence type="ECO:0000259" key="2">
    <source>
        <dbReference type="Pfam" id="PF02254"/>
    </source>
</evidence>
<feature type="region of interest" description="Disordered" evidence="1">
    <location>
        <begin position="1"/>
        <end position="25"/>
    </location>
</feature>
<dbReference type="Proteomes" id="UP000186914">
    <property type="component" value="Unassembled WGS sequence"/>
</dbReference>
<dbReference type="RefSeq" id="WP_076432087.1">
    <property type="nucleotide sequence ID" value="NZ_FTNO01000005.1"/>
</dbReference>
<accession>A0A1N7E8K2</accession>
<feature type="domain" description="RCK N-terminal" evidence="2">
    <location>
        <begin position="21"/>
        <end position="128"/>
    </location>
</feature>
<dbReference type="AlphaFoldDB" id="A0A1N7E8K2"/>
<keyword evidence="4" id="KW-1185">Reference proteome</keyword>
<dbReference type="SUPFAM" id="SSF51735">
    <property type="entry name" value="NAD(P)-binding Rossmann-fold domains"/>
    <property type="match status" value="1"/>
</dbReference>
<proteinExistence type="predicted"/>
<dbReference type="GO" id="GO:0006813">
    <property type="term" value="P:potassium ion transport"/>
    <property type="evidence" value="ECO:0007669"/>
    <property type="project" value="InterPro"/>
</dbReference>
<dbReference type="Gene3D" id="3.40.50.720">
    <property type="entry name" value="NAD(P)-binding Rossmann-like Domain"/>
    <property type="match status" value="1"/>
</dbReference>
<reference evidence="4" key="1">
    <citation type="submission" date="2017-01" db="EMBL/GenBank/DDBJ databases">
        <authorList>
            <person name="Varghese N."/>
            <person name="Submissions S."/>
        </authorList>
    </citation>
    <scope>NUCLEOTIDE SEQUENCE [LARGE SCALE GENOMIC DNA]</scope>
    <source>
        <strain evidence="4">CGMCC 1.7737</strain>
    </source>
</reference>
<dbReference type="EMBL" id="FTNO01000005">
    <property type="protein sequence ID" value="SIR84359.1"/>
    <property type="molecule type" value="Genomic_DNA"/>
</dbReference>
<protein>
    <submittedName>
        <fullName evidence="3">TrkA-N domain-containing protein</fullName>
    </submittedName>
</protein>
<evidence type="ECO:0000313" key="3">
    <source>
        <dbReference type="EMBL" id="SIR84359.1"/>
    </source>
</evidence>
<dbReference type="InterPro" id="IPR003148">
    <property type="entry name" value="RCK_N"/>
</dbReference>
<gene>
    <name evidence="3" type="ORF">SAMN05421858_4114</name>
</gene>
<evidence type="ECO:0000313" key="4">
    <source>
        <dbReference type="Proteomes" id="UP000186914"/>
    </source>
</evidence>
<dbReference type="OrthoDB" id="257978at2157"/>
<sequence length="143" mass="15545">MSQSQKDSINDTRQTDSPDACIVGGDHVGRDVATKLVDKGVSVTLVDSMPPSDPPPELTVHHVTSLDATELRHMDVHEETTILAISPKDSANLLIAQLARTKFGVNRVIARVNDPQRVSAFEDLDIEAIDATAALSHVITERW</sequence>
<dbReference type="InterPro" id="IPR036291">
    <property type="entry name" value="NAD(P)-bd_dom_sf"/>
</dbReference>
<organism evidence="3 4">
    <name type="scientific">Haladaptatus litoreus</name>
    <dbReference type="NCBI Taxonomy" id="553468"/>
    <lineage>
        <taxon>Archaea</taxon>
        <taxon>Methanobacteriati</taxon>
        <taxon>Methanobacteriota</taxon>
        <taxon>Stenosarchaea group</taxon>
        <taxon>Halobacteria</taxon>
        <taxon>Halobacteriales</taxon>
        <taxon>Haladaptataceae</taxon>
        <taxon>Haladaptatus</taxon>
    </lineage>
</organism>
<evidence type="ECO:0000256" key="1">
    <source>
        <dbReference type="SAM" id="MobiDB-lite"/>
    </source>
</evidence>